<proteinExistence type="predicted"/>
<keyword evidence="4" id="KW-1185">Reference proteome</keyword>
<dbReference type="PANTHER" id="PTHR24413">
    <property type="entry name" value="SPECKLE-TYPE POZ PROTEIN"/>
    <property type="match status" value="1"/>
</dbReference>
<dbReference type="VEuPathDB" id="AmoebaDB:NF0032950"/>
<dbReference type="Proteomes" id="UP000444721">
    <property type="component" value="Unassembled WGS sequence"/>
</dbReference>
<dbReference type="InterPro" id="IPR011333">
    <property type="entry name" value="SKP1/BTB/POZ_sf"/>
</dbReference>
<dbReference type="OMA" id="KANELNC"/>
<dbReference type="RefSeq" id="XP_044557974.1">
    <property type="nucleotide sequence ID" value="XM_044712324.1"/>
</dbReference>
<evidence type="ECO:0000256" key="1">
    <source>
        <dbReference type="SAM" id="MobiDB-lite"/>
    </source>
</evidence>
<evidence type="ECO:0000313" key="4">
    <source>
        <dbReference type="Proteomes" id="UP000444721"/>
    </source>
</evidence>
<organism evidence="3 4">
    <name type="scientific">Naegleria fowleri</name>
    <name type="common">Brain eating amoeba</name>
    <dbReference type="NCBI Taxonomy" id="5763"/>
    <lineage>
        <taxon>Eukaryota</taxon>
        <taxon>Discoba</taxon>
        <taxon>Heterolobosea</taxon>
        <taxon>Tetramitia</taxon>
        <taxon>Eutetramitia</taxon>
        <taxon>Vahlkampfiidae</taxon>
        <taxon>Naegleria</taxon>
    </lineage>
</organism>
<dbReference type="EMBL" id="VFQX01000061">
    <property type="protein sequence ID" value="KAF0973261.1"/>
    <property type="molecule type" value="Genomic_DNA"/>
</dbReference>
<name>A0A6A5BFI8_NAEFO</name>
<dbReference type="Gene3D" id="3.30.710.10">
    <property type="entry name" value="Potassium Channel Kv1.1, Chain A"/>
    <property type="match status" value="2"/>
</dbReference>
<evidence type="ECO:0000259" key="2">
    <source>
        <dbReference type="PROSITE" id="PS50097"/>
    </source>
</evidence>
<dbReference type="InterPro" id="IPR009091">
    <property type="entry name" value="RCC1/BLIP-II"/>
</dbReference>
<protein>
    <recommendedName>
        <fullName evidence="2">BTB domain-containing protein</fullName>
    </recommendedName>
</protein>
<feature type="domain" description="BTB" evidence="2">
    <location>
        <begin position="603"/>
        <end position="684"/>
    </location>
</feature>
<dbReference type="AlphaFoldDB" id="A0A6A5BFI8"/>
<dbReference type="PROSITE" id="PS50097">
    <property type="entry name" value="BTB"/>
    <property type="match status" value="1"/>
</dbReference>
<sequence>MGRVFIWGDSHLPKLVNFALPLSVKQVLATGLNDFYILLDGGELYRFKLIKTTNSDVSDTPSSSTNLVTSESEFANISTPELISLREEDVANNEHLIMIVCLNRNQIVGLSNFGKLFWLKEPHASIMILMEDKDVTHSKIEKISGDGCDSFVIHYASGALKQCSVLNQGNISTVRRFHPSHQLLCTNDFAFQIPDENCKTLVFHGSTSQFPVKANELNCPDGGVWIGGSVKEHHVLFLSSLGNVYSLGMNYETIYCGELILRDNTFTQVPGLRDIIKVTQCKDNLLFWGSNKHYFCAALTKNGDVFTWGGNNGLMCGHSPTKPRCFFGTLVTAFYGQKIDQIDCGSTVAIAYAKDSGTVFSQFINNEEFSDLKLELRSHRTNDMKEIYLHKCILLARCPTLLQLVESKKLNRFLRGAIFGLDTHDQLCVEEEYSTEMEVTCKNSTRTVVTIDCTLSDKQRKEWGFEDGLKIIYDSIYFYLSYLYTDQRHIDVQKEKDQQKVRLINLTTRKIIELFYYLESQLWNNETPISHSTISQHLISDHLLKSYLTWTKSNSKYENLSKDNRQTRGLFLYGDVHIEDPKIRKSRIAKHLHTIFSKPNTYDDCTLQMTSKPGELCSLSGHRVVLSLSEFFKSLFISNMQETFDNNCIKLDRNEFDDDNYLFQVENLLPMIYFLYCGERSRKELWMDRYDANLSTLNASECLAVGNYFTSRQFKTFCETFISKYIDLETIVPLLAICDVHAAYSLREMCLNFAVEHFEQVYIQKAFHEDLESDTKTFVVKLAKKRGKKVVDETTLKNIWKNGEWIYTSTTTNGSSQSSSPSSSTVETKTTTTTASSSSMTTTTTRNKRFSFFSRFFKKR</sequence>
<gene>
    <name evidence="3" type="ORF">FDP41_008468</name>
</gene>
<dbReference type="VEuPathDB" id="AmoebaDB:NfTy_093100"/>
<feature type="region of interest" description="Disordered" evidence="1">
    <location>
        <begin position="811"/>
        <end position="842"/>
    </location>
</feature>
<dbReference type="SUPFAM" id="SSF50985">
    <property type="entry name" value="RCC1/BLIP-II"/>
    <property type="match status" value="1"/>
</dbReference>
<dbReference type="OrthoDB" id="2311693at2759"/>
<dbReference type="InterPro" id="IPR000210">
    <property type="entry name" value="BTB/POZ_dom"/>
</dbReference>
<dbReference type="VEuPathDB" id="AmoebaDB:FDP41_008468"/>
<dbReference type="CDD" id="cd14733">
    <property type="entry name" value="BACK"/>
    <property type="match status" value="1"/>
</dbReference>
<accession>A0A6A5BFI8</accession>
<comment type="caution">
    <text evidence="3">The sequence shown here is derived from an EMBL/GenBank/DDBJ whole genome shotgun (WGS) entry which is preliminary data.</text>
</comment>
<evidence type="ECO:0000313" key="3">
    <source>
        <dbReference type="EMBL" id="KAF0973261.1"/>
    </source>
</evidence>
<reference evidence="3 4" key="1">
    <citation type="journal article" date="2019" name="Sci. Rep.">
        <title>Nanopore sequencing improves the draft genome of the human pathogenic amoeba Naegleria fowleri.</title>
        <authorList>
            <person name="Liechti N."/>
            <person name="Schurch N."/>
            <person name="Bruggmann R."/>
            <person name="Wittwer M."/>
        </authorList>
    </citation>
    <scope>NUCLEOTIDE SEQUENCE [LARGE SCALE GENOMIC DNA]</scope>
    <source>
        <strain evidence="3 4">ATCC 30894</strain>
    </source>
</reference>
<dbReference type="Gene3D" id="2.130.10.30">
    <property type="entry name" value="Regulator of chromosome condensation 1/beta-lactamase-inhibitor protein II"/>
    <property type="match status" value="1"/>
</dbReference>
<dbReference type="GeneID" id="68115686"/>